<evidence type="ECO:0000313" key="1">
    <source>
        <dbReference type="EMBL" id="GIH91990.1"/>
    </source>
</evidence>
<dbReference type="RefSeq" id="WP_204064236.1">
    <property type="nucleotide sequence ID" value="NZ_BOOJ01000023.1"/>
</dbReference>
<name>A0A8J3SGD4_9ACTN</name>
<organism evidence="1 2">
    <name type="scientific">Planobispora siamensis</name>
    <dbReference type="NCBI Taxonomy" id="936338"/>
    <lineage>
        <taxon>Bacteria</taxon>
        <taxon>Bacillati</taxon>
        <taxon>Actinomycetota</taxon>
        <taxon>Actinomycetes</taxon>
        <taxon>Streptosporangiales</taxon>
        <taxon>Streptosporangiaceae</taxon>
        <taxon>Planobispora</taxon>
    </lineage>
</organism>
<comment type="caution">
    <text evidence="1">The sequence shown here is derived from an EMBL/GenBank/DDBJ whole genome shotgun (WGS) entry which is preliminary data.</text>
</comment>
<reference evidence="1 2" key="1">
    <citation type="submission" date="2021-01" db="EMBL/GenBank/DDBJ databases">
        <title>Whole genome shotgun sequence of Planobispora siamensis NBRC 107568.</title>
        <authorList>
            <person name="Komaki H."/>
            <person name="Tamura T."/>
        </authorList>
    </citation>
    <scope>NUCLEOTIDE SEQUENCE [LARGE SCALE GENOMIC DNA]</scope>
    <source>
        <strain evidence="1 2">NBRC 107568</strain>
    </source>
</reference>
<sequence>MTTSTYETDRPAEALAQPQINVPLLRRVLAQIEAHPQTWYQQTWRCESGMCAAGWAVELADGEWAFSLRHFAADAVIATPEEISAGLSYDLEGKTVVDAWLRAERLLGISRIQAAELFEARNSLDDLRHIVGRLIAEVSR</sequence>
<keyword evidence="2" id="KW-1185">Reference proteome</keyword>
<evidence type="ECO:0000313" key="2">
    <source>
        <dbReference type="Proteomes" id="UP000619788"/>
    </source>
</evidence>
<accession>A0A8J3SGD4</accession>
<proteinExistence type="predicted"/>
<gene>
    <name evidence="1" type="ORF">Psi01_26200</name>
</gene>
<protein>
    <submittedName>
        <fullName evidence="1">Uncharacterized protein</fullName>
    </submittedName>
</protein>
<dbReference type="AlphaFoldDB" id="A0A8J3SGD4"/>
<dbReference type="EMBL" id="BOOJ01000023">
    <property type="protein sequence ID" value="GIH91990.1"/>
    <property type="molecule type" value="Genomic_DNA"/>
</dbReference>
<dbReference type="Proteomes" id="UP000619788">
    <property type="component" value="Unassembled WGS sequence"/>
</dbReference>